<dbReference type="Gene3D" id="3.30.70.270">
    <property type="match status" value="1"/>
</dbReference>
<dbReference type="FunFam" id="3.30.70.270:FF:000001">
    <property type="entry name" value="Diguanylate cyclase domain protein"/>
    <property type="match status" value="1"/>
</dbReference>
<dbReference type="InterPro" id="IPR029016">
    <property type="entry name" value="GAF-like_dom_sf"/>
</dbReference>
<evidence type="ECO:0000259" key="2">
    <source>
        <dbReference type="PROSITE" id="PS50887"/>
    </source>
</evidence>
<dbReference type="HOGENOM" id="CLU_000445_105_4_9"/>
<accession>A0A089N038</accession>
<dbReference type="Proteomes" id="UP000029507">
    <property type="component" value="Chromosome"/>
</dbReference>
<dbReference type="InterPro" id="IPR029787">
    <property type="entry name" value="Nucleotide_cyclase"/>
</dbReference>
<dbReference type="InterPro" id="IPR011622">
    <property type="entry name" value="7TMR_DISM_rcpt_extracell_dom2"/>
</dbReference>
<dbReference type="STRING" id="169760.PSTEL_01725"/>
<dbReference type="Pfam" id="PF07696">
    <property type="entry name" value="7TMR-DISMED2"/>
    <property type="match status" value="1"/>
</dbReference>
<dbReference type="SUPFAM" id="SSF55781">
    <property type="entry name" value="GAF domain-like"/>
    <property type="match status" value="1"/>
</dbReference>
<dbReference type="InterPro" id="IPR003018">
    <property type="entry name" value="GAF"/>
</dbReference>
<dbReference type="InterPro" id="IPR011623">
    <property type="entry name" value="7TMR_DISM_rcpt_extracell_dom1"/>
</dbReference>
<dbReference type="InterPro" id="IPR043128">
    <property type="entry name" value="Rev_trsase/Diguanyl_cyclase"/>
</dbReference>
<keyword evidence="1" id="KW-0812">Transmembrane</keyword>
<dbReference type="GO" id="GO:1902201">
    <property type="term" value="P:negative regulation of bacterial-type flagellum-dependent cell motility"/>
    <property type="evidence" value="ECO:0007669"/>
    <property type="project" value="TreeGrafter"/>
</dbReference>
<dbReference type="PANTHER" id="PTHR45138:SF9">
    <property type="entry name" value="DIGUANYLATE CYCLASE DGCM-RELATED"/>
    <property type="match status" value="1"/>
</dbReference>
<keyword evidence="1" id="KW-0472">Membrane</keyword>
<dbReference type="InterPro" id="IPR050469">
    <property type="entry name" value="Diguanylate_Cyclase"/>
</dbReference>
<dbReference type="Pfam" id="PF07695">
    <property type="entry name" value="7TMR-DISM_7TM"/>
    <property type="match status" value="1"/>
</dbReference>
<feature type="transmembrane region" description="Helical" evidence="1">
    <location>
        <begin position="331"/>
        <end position="351"/>
    </location>
</feature>
<dbReference type="SMART" id="SM00267">
    <property type="entry name" value="GGDEF"/>
    <property type="match status" value="1"/>
</dbReference>
<dbReference type="PANTHER" id="PTHR45138">
    <property type="entry name" value="REGULATORY COMPONENTS OF SENSORY TRANSDUCTION SYSTEM"/>
    <property type="match status" value="1"/>
</dbReference>
<organism evidence="3 4">
    <name type="scientific">Paenibacillus stellifer</name>
    <dbReference type="NCBI Taxonomy" id="169760"/>
    <lineage>
        <taxon>Bacteria</taxon>
        <taxon>Bacillati</taxon>
        <taxon>Bacillota</taxon>
        <taxon>Bacilli</taxon>
        <taxon>Bacillales</taxon>
        <taxon>Paenibacillaceae</taxon>
        <taxon>Paenibacillus</taxon>
    </lineage>
</organism>
<keyword evidence="4" id="KW-1185">Reference proteome</keyword>
<dbReference type="CDD" id="cd01949">
    <property type="entry name" value="GGDEF"/>
    <property type="match status" value="1"/>
</dbReference>
<keyword evidence="1" id="KW-1133">Transmembrane helix</keyword>
<dbReference type="Pfam" id="PF01590">
    <property type="entry name" value="GAF"/>
    <property type="match status" value="1"/>
</dbReference>
<reference evidence="3 4" key="1">
    <citation type="submission" date="2014-08" db="EMBL/GenBank/DDBJ databases">
        <title>Comparative genomics of the Paenibacillus odorifer group.</title>
        <authorList>
            <person name="den Bakker H.C."/>
            <person name="Tsai Y.-C."/>
            <person name="Martin N."/>
            <person name="Korlach J."/>
            <person name="Wiedmann M."/>
        </authorList>
    </citation>
    <scope>NUCLEOTIDE SEQUENCE [LARGE SCALE GENOMIC DNA]</scope>
    <source>
        <strain evidence="3 4">DSM 14472</strain>
    </source>
</reference>
<dbReference type="Pfam" id="PF00990">
    <property type="entry name" value="GGDEF"/>
    <property type="match status" value="1"/>
</dbReference>
<dbReference type="GO" id="GO:0005886">
    <property type="term" value="C:plasma membrane"/>
    <property type="evidence" value="ECO:0007669"/>
    <property type="project" value="TreeGrafter"/>
</dbReference>
<dbReference type="GO" id="GO:0043709">
    <property type="term" value="P:cell adhesion involved in single-species biofilm formation"/>
    <property type="evidence" value="ECO:0007669"/>
    <property type="project" value="TreeGrafter"/>
</dbReference>
<dbReference type="PROSITE" id="PS50887">
    <property type="entry name" value="GGDEF"/>
    <property type="match status" value="1"/>
</dbReference>
<evidence type="ECO:0000313" key="3">
    <source>
        <dbReference type="EMBL" id="AIQ62029.1"/>
    </source>
</evidence>
<gene>
    <name evidence="3" type="ORF">PSTEL_01725</name>
</gene>
<feature type="transmembrane region" description="Helical" evidence="1">
    <location>
        <begin position="210"/>
        <end position="231"/>
    </location>
</feature>
<dbReference type="NCBIfam" id="TIGR00254">
    <property type="entry name" value="GGDEF"/>
    <property type="match status" value="1"/>
</dbReference>
<dbReference type="InterPro" id="IPR000160">
    <property type="entry name" value="GGDEF_dom"/>
</dbReference>
<sequence>MKALHTSVIKAAGLIAALPRALAGGLIAVLLLLTFGSGAAAAPIDQPDDSASLAGNNDLQGILRIMEDKDGSLTPEQAAAPAMDALYEPYSSSGFAGTLSKSVYWVKLDLYNDAARTRDFMLELSKPQLGKVTLYQFNDERKLSSETVTGRRLPFYDRSYIHRNFIFHLSFAPMSGEKLYFKIETDTFLQLPMKLWDTQSFLEKEQHQDLLFGVYYGIMLVMALYNIFLFISIRERTYLYYVLFILSFAVMQAVWDGFAYQFLWPDFPGWEVRANPMFITLTGLFALLFSLNFLSVPKYSPRMARIMQFFTVVLILALPAILLLSPAAGTRLAVCLSSVSILFCLGAILAVRFRIRSVFFYIFAWIVLFAGALLNILAAYKLIPLNFWSLYSIRFGSAAETVLLSLALADRFNGIRHEKTLEEKQGALLKQLHETTKRLTSTHDLDELLQFTMTSLSKITACEHGFILLEKEGGYELTAQTGAGPWYGLNAAEPESEAFLRRLIVEKQLILLSGHEDLSLPDPLARTFLGIPILYHDRMIGAVVLYSYFARRITGNERSILRDFAGQVGISMENVRLFSEINRLASIDGLTGVYNRSHFLKLARRHLAQCRNTGVPLSLIMVDIDHFKSINDRYGHLMGDKVIQETVKRLAELAQPRGIIGRYGGEEFVLVLPGVTAPQAIRLAEIMRKSIAASPVSMQGQSISYTISLGLSSLGPDTHEITSLVDQADRALYLAKESGRNSVKTL</sequence>
<dbReference type="SUPFAM" id="SSF55073">
    <property type="entry name" value="Nucleotide cyclase"/>
    <property type="match status" value="1"/>
</dbReference>
<dbReference type="SMART" id="SM00065">
    <property type="entry name" value="GAF"/>
    <property type="match status" value="1"/>
</dbReference>
<feature type="transmembrane region" description="Helical" evidence="1">
    <location>
        <begin position="306"/>
        <end position="325"/>
    </location>
</feature>
<dbReference type="EMBL" id="CP009286">
    <property type="protein sequence ID" value="AIQ62029.1"/>
    <property type="molecule type" value="Genomic_DNA"/>
</dbReference>
<name>A0A089N038_9BACL</name>
<dbReference type="Gene3D" id="2.60.40.2380">
    <property type="match status" value="1"/>
</dbReference>
<evidence type="ECO:0000313" key="4">
    <source>
        <dbReference type="Proteomes" id="UP000029507"/>
    </source>
</evidence>
<feature type="transmembrane region" description="Helical" evidence="1">
    <location>
        <begin position="358"/>
        <end position="383"/>
    </location>
</feature>
<proteinExistence type="predicted"/>
<dbReference type="GO" id="GO:0052621">
    <property type="term" value="F:diguanylate cyclase activity"/>
    <property type="evidence" value="ECO:0007669"/>
    <property type="project" value="TreeGrafter"/>
</dbReference>
<dbReference type="Gene3D" id="3.30.450.40">
    <property type="match status" value="1"/>
</dbReference>
<feature type="domain" description="GGDEF" evidence="2">
    <location>
        <begin position="615"/>
        <end position="746"/>
    </location>
</feature>
<feature type="transmembrane region" description="Helical" evidence="1">
    <location>
        <begin position="238"/>
        <end position="255"/>
    </location>
</feature>
<protein>
    <recommendedName>
        <fullName evidence="2">GGDEF domain-containing protein</fullName>
    </recommendedName>
</protein>
<evidence type="ECO:0000256" key="1">
    <source>
        <dbReference type="SAM" id="Phobius"/>
    </source>
</evidence>
<dbReference type="AlphaFoldDB" id="A0A089N038"/>
<feature type="transmembrane region" description="Helical" evidence="1">
    <location>
        <begin position="275"/>
        <end position="294"/>
    </location>
</feature>
<dbReference type="KEGG" id="pste:PSTEL_01725"/>